<evidence type="ECO:0000256" key="1">
    <source>
        <dbReference type="SAM" id="MobiDB-lite"/>
    </source>
</evidence>
<reference evidence="2 3" key="1">
    <citation type="submission" date="2021-06" db="EMBL/GenBank/DDBJ databases">
        <title>Caerostris extrusa draft genome.</title>
        <authorList>
            <person name="Kono N."/>
            <person name="Arakawa K."/>
        </authorList>
    </citation>
    <scope>NUCLEOTIDE SEQUENCE [LARGE SCALE GENOMIC DNA]</scope>
</reference>
<dbReference type="Proteomes" id="UP001054945">
    <property type="component" value="Unassembled WGS sequence"/>
</dbReference>
<evidence type="ECO:0000313" key="2">
    <source>
        <dbReference type="EMBL" id="GIX70874.1"/>
    </source>
</evidence>
<protein>
    <submittedName>
        <fullName evidence="2">Uncharacterized protein</fullName>
    </submittedName>
</protein>
<sequence length="143" mass="15438">MLTSHSYDPTPSSVESSSTPKEITINLDDSVSFSPETESETLFTNVSPSSTDEIQFLTPVLYFPDISDVSTVSEDATGSSLITTTIEAISRITGSSMSPFSTTETIQTVPTTVSDDCPEPNGIYPYPETVAACTFVFKELRRS</sequence>
<dbReference type="EMBL" id="BPLR01002172">
    <property type="protein sequence ID" value="GIX70874.1"/>
    <property type="molecule type" value="Genomic_DNA"/>
</dbReference>
<comment type="caution">
    <text evidence="2">The sequence shown here is derived from an EMBL/GenBank/DDBJ whole genome shotgun (WGS) entry which is preliminary data.</text>
</comment>
<keyword evidence="3" id="KW-1185">Reference proteome</keyword>
<dbReference type="AlphaFoldDB" id="A0AAV4MJA0"/>
<feature type="compositionally biased region" description="Low complexity" evidence="1">
    <location>
        <begin position="1"/>
        <end position="20"/>
    </location>
</feature>
<organism evidence="2 3">
    <name type="scientific">Caerostris extrusa</name>
    <name type="common">Bark spider</name>
    <name type="synonym">Caerostris bankana</name>
    <dbReference type="NCBI Taxonomy" id="172846"/>
    <lineage>
        <taxon>Eukaryota</taxon>
        <taxon>Metazoa</taxon>
        <taxon>Ecdysozoa</taxon>
        <taxon>Arthropoda</taxon>
        <taxon>Chelicerata</taxon>
        <taxon>Arachnida</taxon>
        <taxon>Araneae</taxon>
        <taxon>Araneomorphae</taxon>
        <taxon>Entelegynae</taxon>
        <taxon>Araneoidea</taxon>
        <taxon>Araneidae</taxon>
        <taxon>Caerostris</taxon>
    </lineage>
</organism>
<name>A0AAV4MJA0_CAEEX</name>
<gene>
    <name evidence="2" type="ORF">CEXT_729841</name>
</gene>
<accession>A0AAV4MJA0</accession>
<proteinExistence type="predicted"/>
<evidence type="ECO:0000313" key="3">
    <source>
        <dbReference type="Proteomes" id="UP001054945"/>
    </source>
</evidence>
<feature type="region of interest" description="Disordered" evidence="1">
    <location>
        <begin position="1"/>
        <end position="22"/>
    </location>
</feature>